<dbReference type="SUPFAM" id="SSF52799">
    <property type="entry name" value="(Phosphotyrosine protein) phosphatases II"/>
    <property type="match status" value="1"/>
</dbReference>
<sequence>MITLDRHRLHWPDCRNVRDPGGLPIAGGGTVRERSIVRSDSPHRLTAEGLAALRAYGVRRVIDLRATDEAARQPSVLAGEAMYRLMPFIDETADPARDLADLAPLADVYRASIIGNAPHVAAAIAAVADAPPGAVLVHCTSGQDRTGMLVALLLRIAGVSDEVIAADYAYSAVCWDRPGECEPATIRAALDRVDERYGGVEAYLLAHGLTEPQLERLRTRLRP</sequence>
<dbReference type="PROSITE" id="PS50056">
    <property type="entry name" value="TYR_PHOSPHATASE_2"/>
    <property type="match status" value="1"/>
</dbReference>
<evidence type="ECO:0000313" key="3">
    <source>
        <dbReference type="EMBL" id="GAA4262432.1"/>
    </source>
</evidence>
<comment type="similarity">
    <text evidence="1">Belongs to the protein-tyrosine phosphatase family.</text>
</comment>
<dbReference type="PROSITE" id="PS00383">
    <property type="entry name" value="TYR_PHOSPHATASE_1"/>
    <property type="match status" value="1"/>
</dbReference>
<dbReference type="PANTHER" id="PTHR31126:SF1">
    <property type="entry name" value="TYROSINE SPECIFIC PROTEIN PHOSPHATASES DOMAIN-CONTAINING PROTEIN"/>
    <property type="match status" value="1"/>
</dbReference>
<dbReference type="EMBL" id="BAABAT010000052">
    <property type="protein sequence ID" value="GAA4262432.1"/>
    <property type="molecule type" value="Genomic_DNA"/>
</dbReference>
<accession>A0ABP8DRD0</accession>
<evidence type="ECO:0000259" key="2">
    <source>
        <dbReference type="PROSITE" id="PS50056"/>
    </source>
</evidence>
<dbReference type="Pfam" id="PF13350">
    <property type="entry name" value="Y_phosphatase3"/>
    <property type="match status" value="1"/>
</dbReference>
<protein>
    <submittedName>
        <fullName evidence="3">Tyrosine-protein phosphatase</fullName>
    </submittedName>
</protein>
<feature type="domain" description="Tyrosine specific protein phosphatases" evidence="2">
    <location>
        <begin position="118"/>
        <end position="179"/>
    </location>
</feature>
<keyword evidence="4" id="KW-1185">Reference proteome</keyword>
<dbReference type="RefSeq" id="WP_345139923.1">
    <property type="nucleotide sequence ID" value="NZ_BAABAT010000052.1"/>
</dbReference>
<dbReference type="InterPro" id="IPR016130">
    <property type="entry name" value="Tyr_Pase_AS"/>
</dbReference>
<dbReference type="PANTHER" id="PTHR31126">
    <property type="entry name" value="TYROSINE-PROTEIN PHOSPHATASE"/>
    <property type="match status" value="1"/>
</dbReference>
<name>A0ABP8DRD0_9ACTN</name>
<dbReference type="InterPro" id="IPR000387">
    <property type="entry name" value="Tyr_Pase_dom"/>
</dbReference>
<reference evidence="4" key="1">
    <citation type="journal article" date="2019" name="Int. J. Syst. Evol. Microbiol.">
        <title>The Global Catalogue of Microorganisms (GCM) 10K type strain sequencing project: providing services to taxonomists for standard genome sequencing and annotation.</title>
        <authorList>
            <consortium name="The Broad Institute Genomics Platform"/>
            <consortium name="The Broad Institute Genome Sequencing Center for Infectious Disease"/>
            <person name="Wu L."/>
            <person name="Ma J."/>
        </authorList>
    </citation>
    <scope>NUCLEOTIDE SEQUENCE [LARGE SCALE GENOMIC DNA]</scope>
    <source>
        <strain evidence="4">JCM 17441</strain>
    </source>
</reference>
<dbReference type="InterPro" id="IPR026893">
    <property type="entry name" value="Tyr/Ser_Pase_IphP-type"/>
</dbReference>
<dbReference type="InterPro" id="IPR029021">
    <property type="entry name" value="Prot-tyrosine_phosphatase-like"/>
</dbReference>
<evidence type="ECO:0000256" key="1">
    <source>
        <dbReference type="ARBA" id="ARBA00009580"/>
    </source>
</evidence>
<gene>
    <name evidence="3" type="ORF">GCM10022255_099020</name>
</gene>
<dbReference type="Gene3D" id="3.90.190.10">
    <property type="entry name" value="Protein tyrosine phosphatase superfamily"/>
    <property type="match status" value="1"/>
</dbReference>
<comment type="caution">
    <text evidence="3">The sequence shown here is derived from an EMBL/GenBank/DDBJ whole genome shotgun (WGS) entry which is preliminary data.</text>
</comment>
<dbReference type="Proteomes" id="UP001500620">
    <property type="component" value="Unassembled WGS sequence"/>
</dbReference>
<organism evidence="3 4">
    <name type="scientific">Dactylosporangium darangshiense</name>
    <dbReference type="NCBI Taxonomy" id="579108"/>
    <lineage>
        <taxon>Bacteria</taxon>
        <taxon>Bacillati</taxon>
        <taxon>Actinomycetota</taxon>
        <taxon>Actinomycetes</taxon>
        <taxon>Micromonosporales</taxon>
        <taxon>Micromonosporaceae</taxon>
        <taxon>Dactylosporangium</taxon>
    </lineage>
</organism>
<proteinExistence type="inferred from homology"/>
<evidence type="ECO:0000313" key="4">
    <source>
        <dbReference type="Proteomes" id="UP001500620"/>
    </source>
</evidence>